<dbReference type="SMART" id="SM00382">
    <property type="entry name" value="AAA"/>
    <property type="match status" value="1"/>
</dbReference>
<dbReference type="eggNOG" id="COG1121">
    <property type="taxonomic scope" value="Bacteria"/>
</dbReference>
<comment type="similarity">
    <text evidence="1">Belongs to the ABC transporter superfamily.</text>
</comment>
<dbReference type="PANTHER" id="PTHR42734:SF5">
    <property type="entry name" value="IRON TRANSPORT SYSTEM ATP-BINDING PROTEIN HI_0361-RELATED"/>
    <property type="match status" value="1"/>
</dbReference>
<dbReference type="Gene3D" id="3.40.50.300">
    <property type="entry name" value="P-loop containing nucleotide triphosphate hydrolases"/>
    <property type="match status" value="1"/>
</dbReference>
<evidence type="ECO:0000256" key="1">
    <source>
        <dbReference type="ARBA" id="ARBA00005417"/>
    </source>
</evidence>
<keyword evidence="6" id="KW-1185">Reference proteome</keyword>
<dbReference type="InterPro" id="IPR003439">
    <property type="entry name" value="ABC_transporter-like_ATP-bd"/>
</dbReference>
<dbReference type="RefSeq" id="WP_023275122.1">
    <property type="nucleotide sequence ID" value="NZ_CP097562.1"/>
</dbReference>
<dbReference type="PROSITE" id="PS50893">
    <property type="entry name" value="ABC_TRANSPORTER_2"/>
    <property type="match status" value="1"/>
</dbReference>
<accession>V2Q2M1</accession>
<evidence type="ECO:0000313" key="6">
    <source>
        <dbReference type="Proteomes" id="UP000017429"/>
    </source>
</evidence>
<dbReference type="GO" id="GO:0016887">
    <property type="term" value="F:ATP hydrolysis activity"/>
    <property type="evidence" value="ECO:0007669"/>
    <property type="project" value="InterPro"/>
</dbReference>
<dbReference type="InterPro" id="IPR027417">
    <property type="entry name" value="P-loop_NTPase"/>
</dbReference>
<dbReference type="OrthoDB" id="9806726at2"/>
<dbReference type="PANTHER" id="PTHR42734">
    <property type="entry name" value="METAL TRANSPORT SYSTEM ATP-BINDING PROTEIN TM_0124-RELATED"/>
    <property type="match status" value="1"/>
</dbReference>
<dbReference type="Pfam" id="PF00005">
    <property type="entry name" value="ABC_tran"/>
    <property type="match status" value="1"/>
</dbReference>
<evidence type="ECO:0000256" key="3">
    <source>
        <dbReference type="ARBA" id="ARBA00022741"/>
    </source>
</evidence>
<evidence type="ECO:0000256" key="4">
    <source>
        <dbReference type="ARBA" id="ARBA00022840"/>
    </source>
</evidence>
<keyword evidence="2" id="KW-0813">Transport</keyword>
<keyword evidence="4 5" id="KW-0067">ATP-binding</keyword>
<dbReference type="SUPFAM" id="SSF52540">
    <property type="entry name" value="P-loop containing nucleoside triphosphate hydrolases"/>
    <property type="match status" value="1"/>
</dbReference>
<dbReference type="GO" id="GO:0005524">
    <property type="term" value="F:ATP binding"/>
    <property type="evidence" value="ECO:0007669"/>
    <property type="project" value="UniProtKB-KW"/>
</dbReference>
<sequence>MLRTYSSKEHIEQLSVAVKIENLTVEYNGRPTLFNINLDIPSGVLMAVLGPNNSGKTTLLKIIAGINKPSAGNVYIYSRPANALKNDIAYVPARNSVNWDFPINLYDLVLMGSYNRLKKVESPGNKDKVSAREALERMGLDTISKKSICDLSRGEKHRALIARSLVQDARIYIMDEPMIAADEESINIIIDVLQELRHKKKTVIVSHYDFVTIPRYFDMVSLLNVRLIAGGKTEDVLTEENFEKAYGMYAGMIKNIRLYMEESNVRNK</sequence>
<dbReference type="EMBL" id="CP097562">
    <property type="protein sequence ID" value="USF23750.1"/>
    <property type="molecule type" value="Genomic_DNA"/>
</dbReference>
<organism evidence="5 6">
    <name type="scientific">Mucispirillum schaedleri ASF457</name>
    <dbReference type="NCBI Taxonomy" id="1379858"/>
    <lineage>
        <taxon>Bacteria</taxon>
        <taxon>Pseudomonadati</taxon>
        <taxon>Deferribacterota</taxon>
        <taxon>Deferribacteres</taxon>
        <taxon>Deferribacterales</taxon>
        <taxon>Mucispirillaceae</taxon>
        <taxon>Mucispirillum</taxon>
    </lineage>
</organism>
<dbReference type="InterPro" id="IPR050153">
    <property type="entry name" value="Metal_Ion_Import_ABC"/>
</dbReference>
<keyword evidence="3" id="KW-0547">Nucleotide-binding</keyword>
<proteinExistence type="inferred from homology"/>
<evidence type="ECO:0000313" key="5">
    <source>
        <dbReference type="EMBL" id="USF23750.1"/>
    </source>
</evidence>
<dbReference type="InterPro" id="IPR003593">
    <property type="entry name" value="AAA+_ATPase"/>
</dbReference>
<dbReference type="KEGG" id="msch:N508_000817"/>
<protein>
    <submittedName>
        <fullName evidence="5">Manganese transport system ATP-binding protein MntB</fullName>
    </submittedName>
</protein>
<name>V2Q2M1_9BACT</name>
<reference evidence="5" key="1">
    <citation type="journal article" date="2014" name="Genome Announc.">
        <title>Draft genome sequences of the altered schaedler flora, a defined bacterial community from gnotobiotic mice.</title>
        <authorList>
            <person name="Wannemuehler M.J."/>
            <person name="Overstreet A.M."/>
            <person name="Ward D.V."/>
            <person name="Phillips G.J."/>
        </authorList>
    </citation>
    <scope>NUCLEOTIDE SEQUENCE</scope>
    <source>
        <strain evidence="5">ASF457</strain>
    </source>
</reference>
<dbReference type="Proteomes" id="UP000017429">
    <property type="component" value="Chromosome"/>
</dbReference>
<gene>
    <name evidence="5" type="primary">mntB</name>
    <name evidence="5" type="ORF">N508_000817</name>
</gene>
<reference evidence="5" key="3">
    <citation type="submission" date="2022-06" db="EMBL/GenBank/DDBJ databases">
        <title>Resources to Facilitate Use of the Altered Schaedler Flora (ASF) Mouse Model to Study Microbiome Function.</title>
        <authorList>
            <person name="Proctor A."/>
            <person name="Parvinroo S."/>
            <person name="Richie T."/>
            <person name="Jia X."/>
            <person name="Lee S.T.M."/>
            <person name="Karp P.D."/>
            <person name="Paley S."/>
            <person name="Kostic A.D."/>
            <person name="Pierre J.F."/>
            <person name="Wannemuehler M.J."/>
            <person name="Phillips G.J."/>
        </authorList>
    </citation>
    <scope>NUCLEOTIDE SEQUENCE</scope>
    <source>
        <strain evidence="5">ASF457</strain>
    </source>
</reference>
<dbReference type="AlphaFoldDB" id="V2Q2M1"/>
<evidence type="ECO:0000256" key="2">
    <source>
        <dbReference type="ARBA" id="ARBA00022448"/>
    </source>
</evidence>
<reference evidence="5" key="2">
    <citation type="submission" date="2022-05" db="EMBL/GenBank/DDBJ databases">
        <authorList>
            <person name="Proctor A.L."/>
            <person name="Phillips G.J."/>
            <person name="Wannemuehler M.J."/>
        </authorList>
    </citation>
    <scope>NUCLEOTIDE SEQUENCE</scope>
    <source>
        <strain evidence="5">ASF457</strain>
    </source>
</reference>